<gene>
    <name evidence="1" type="ORF">UPTC3659_0536</name>
</gene>
<protein>
    <submittedName>
        <fullName evidence="1">Uncharacterized protein</fullName>
    </submittedName>
</protein>
<proteinExistence type="predicted"/>
<dbReference type="InterPro" id="IPR000836">
    <property type="entry name" value="PRTase_dom"/>
</dbReference>
<organism evidence="1 2">
    <name type="scientific">Campylobacter lari NCTC 11845</name>
    <dbReference type="NCBI Taxonomy" id="1388749"/>
    <lineage>
        <taxon>Bacteria</taxon>
        <taxon>Pseudomonadati</taxon>
        <taxon>Campylobacterota</taxon>
        <taxon>Epsilonproteobacteria</taxon>
        <taxon>Campylobacterales</taxon>
        <taxon>Campylobacteraceae</taxon>
        <taxon>Campylobacter</taxon>
    </lineage>
</organism>
<dbReference type="Proteomes" id="UP000031130">
    <property type="component" value="Chromosome"/>
</dbReference>
<dbReference type="SUPFAM" id="SSF53271">
    <property type="entry name" value="PRTase-like"/>
    <property type="match status" value="1"/>
</dbReference>
<dbReference type="HOGENOM" id="CLU_083583_1_0_7"/>
<evidence type="ECO:0000313" key="1">
    <source>
        <dbReference type="EMBL" id="AJD01404.1"/>
    </source>
</evidence>
<name>A0A0A8HU15_CAMLA</name>
<dbReference type="InterPro" id="IPR029057">
    <property type="entry name" value="PRTase-like"/>
</dbReference>
<dbReference type="KEGG" id="cln:UPTC3659_0536"/>
<sequence length="219" mass="25548">MMLFEDEKDALEKLYDILPLNRLKDYIIITPSLKSIVFVDALAQKLEIPYDFLFTEQIKAPNNDECQIAMISETKELVYNEALVKAFDISLDYIYGEANRTYEEKILKNVYRYRKGNLLKDLKGKNILMLHEGCESGITASSCIKSLLKEEVNSIIYATALMPSDVYDYISAFVDEVYCVRKIDHFIDIEFYFKNKTILQAHEILDILEESKYYLPLKK</sequence>
<dbReference type="CDD" id="cd06223">
    <property type="entry name" value="PRTases_typeI"/>
    <property type="match status" value="1"/>
</dbReference>
<dbReference type="AlphaFoldDB" id="A0A0A8HU15"/>
<dbReference type="EMBL" id="CP007775">
    <property type="protein sequence ID" value="AJD01404.1"/>
    <property type="molecule type" value="Genomic_DNA"/>
</dbReference>
<evidence type="ECO:0000313" key="2">
    <source>
        <dbReference type="Proteomes" id="UP000031130"/>
    </source>
</evidence>
<accession>A0A0A8HU15</accession>
<dbReference type="Gene3D" id="3.30.1310.20">
    <property type="entry name" value="PRTase-like"/>
    <property type="match status" value="1"/>
</dbReference>
<reference evidence="1 2" key="1">
    <citation type="journal article" date="2014" name="Genome Biol. Evol.">
        <title>Comparative Genomics of the Campylobacter lari Group.</title>
        <authorList>
            <person name="Miller W.G."/>
            <person name="Yee E."/>
            <person name="Chapman M.H."/>
            <person name="Smith T.P."/>
            <person name="Bono J.L."/>
            <person name="Huynh S."/>
            <person name="Parker C.T."/>
            <person name="Vandamme P."/>
            <person name="Luong K."/>
            <person name="Korlach J."/>
        </authorList>
    </citation>
    <scope>NUCLEOTIDE SEQUENCE [LARGE SCALE GENOMIC DNA]</scope>
    <source>
        <strain evidence="2">RM3659</strain>
    </source>
</reference>
<dbReference type="Gene3D" id="3.40.50.2020">
    <property type="match status" value="1"/>
</dbReference>